<dbReference type="Proteomes" id="UP001497535">
    <property type="component" value="Unassembled WGS sequence"/>
</dbReference>
<proteinExistence type="predicted"/>
<reference evidence="1" key="1">
    <citation type="submission" date="2023-11" db="EMBL/GenBank/DDBJ databases">
        <authorList>
            <person name="Poullet M."/>
        </authorList>
    </citation>
    <scope>NUCLEOTIDE SEQUENCE</scope>
    <source>
        <strain evidence="1">E1834</strain>
    </source>
</reference>
<comment type="caution">
    <text evidence="1">The sequence shown here is derived from an EMBL/GenBank/DDBJ whole genome shotgun (WGS) entry which is preliminary data.</text>
</comment>
<name>A0ACB0YNH6_MELEN</name>
<keyword evidence="2" id="KW-1185">Reference proteome</keyword>
<sequence>MTRTSAQLETPTLLGTDVEFERERLAGISIVICTPGRLLQHMDENGYFCFDQLQMLVIDEADRILDMGFKQQIDAIIENLPKQRQTLLFSATQTKRVEDLVRVSLNDPVFVSAHEGAKNSTPDQLTQSYLVCEEEDKINIVWSFLRNHKTKKTLIFVTSCKQARFLTEAITHLRPGLFFTGLWGGLKQGKRMERFQRFDEIFNKGAAMICTDIASRGLDFVGLDWVLQMDCPPSVDDYIHRVGRTARMNKSGEAMLMLTSNQEDAFVEMLKSRQIPINKVEVEKQKLFSIQLKLANLMVPFPEVKHFAQSAFVAYARAVYFAQLKAVFNVDSINFEALAKSYGLPLTPRIRFLRKRGINVGDSDNKKKTVADEVKLGGDTSSNAFDVDEEQEKDEKDVGDEFLKITRRDVFNEVAEVKPEKMTTHFKPIQPLRDANAEDGFSDEQKYWMRLEEAAVFEESCCSCDFKPSTPYSLAVAGGSRVIVFDTATTEQSAIYSRFKTSICSIKYRHDGALLGVSTENGFLQFFDTHSEKPRKQGLRTPIRTIKAHKSQIYSFQFDASGHKVASFSDDCYTKLFDLATENASPIWNCGAHMDFIRTGAFVPNNEFLLATGSYDNTIHLWDTRQDGSSFVREFNHGLPVEKILFLSSQNNLLASAGGNLIKFWDLNNGQIVKELQLHKKTITSLNLSKDETFLISGSVDRRVNIVKLDNFDLVHTWHLDAPIQSLAIDHLDNHVAFGLGNNNLAIWRRKEEEKVEKIKKSKSGKRKRKRNESKEVLQETVTSNDVDLPENIEEEEPEERPKGLIIFRKERDGEQEKVELKLTERQLEQMKLGDHDYLLREGRVQELVSTILLKIKNYSFEYVVAVFHQIRIRQQLKLALSNLERFQLVNLFQFLTNNVGNKQFFDILYDVIVVTLEIYVQKPLHRDVRNAVRLLQKILDKEIEAQKKLLRNGGLFEMMKNGNKNNLTVKKEEKLSVKEEIKNVEMKENEEEEEGEEDGDEEEEEKKEEKEGKEAKEKQKQEKEEKSKELKQPKMNGKINLNKSAAINVYIDDETSGDYSSNEDE</sequence>
<evidence type="ECO:0000313" key="1">
    <source>
        <dbReference type="EMBL" id="CAK5054335.1"/>
    </source>
</evidence>
<accession>A0ACB0YNH6</accession>
<organism evidence="1 2">
    <name type="scientific">Meloidogyne enterolobii</name>
    <name type="common">Root-knot nematode worm</name>
    <name type="synonym">Meloidogyne mayaguensis</name>
    <dbReference type="NCBI Taxonomy" id="390850"/>
    <lineage>
        <taxon>Eukaryota</taxon>
        <taxon>Metazoa</taxon>
        <taxon>Ecdysozoa</taxon>
        <taxon>Nematoda</taxon>
        <taxon>Chromadorea</taxon>
        <taxon>Rhabditida</taxon>
        <taxon>Tylenchina</taxon>
        <taxon>Tylenchomorpha</taxon>
        <taxon>Tylenchoidea</taxon>
        <taxon>Meloidogynidae</taxon>
        <taxon>Meloidogyninae</taxon>
        <taxon>Meloidogyne</taxon>
    </lineage>
</organism>
<dbReference type="EMBL" id="CAVMJV010000015">
    <property type="protein sequence ID" value="CAK5054335.1"/>
    <property type="molecule type" value="Genomic_DNA"/>
</dbReference>
<evidence type="ECO:0000313" key="2">
    <source>
        <dbReference type="Proteomes" id="UP001497535"/>
    </source>
</evidence>
<protein>
    <submittedName>
        <fullName evidence="1">Uncharacterized protein</fullName>
    </submittedName>
</protein>
<gene>
    <name evidence="1" type="ORF">MENTE1834_LOCUS14380</name>
</gene>